<dbReference type="AlphaFoldDB" id="A0A2P6QVD4"/>
<comment type="caution">
    <text evidence="2">The sequence shown here is derived from an EMBL/GenBank/DDBJ whole genome shotgun (WGS) entry which is preliminary data.</text>
</comment>
<evidence type="ECO:0000256" key="1">
    <source>
        <dbReference type="SAM" id="Phobius"/>
    </source>
</evidence>
<dbReference type="EMBL" id="PDCK01000042">
    <property type="protein sequence ID" value="PRQ38131.1"/>
    <property type="molecule type" value="Genomic_DNA"/>
</dbReference>
<dbReference type="Proteomes" id="UP000238479">
    <property type="component" value="Chromosome 4"/>
</dbReference>
<keyword evidence="1" id="KW-1133">Transmembrane helix</keyword>
<organism evidence="2 3">
    <name type="scientific">Rosa chinensis</name>
    <name type="common">China rose</name>
    <dbReference type="NCBI Taxonomy" id="74649"/>
    <lineage>
        <taxon>Eukaryota</taxon>
        <taxon>Viridiplantae</taxon>
        <taxon>Streptophyta</taxon>
        <taxon>Embryophyta</taxon>
        <taxon>Tracheophyta</taxon>
        <taxon>Spermatophyta</taxon>
        <taxon>Magnoliopsida</taxon>
        <taxon>eudicotyledons</taxon>
        <taxon>Gunneridae</taxon>
        <taxon>Pentapetalae</taxon>
        <taxon>rosids</taxon>
        <taxon>fabids</taxon>
        <taxon>Rosales</taxon>
        <taxon>Rosaceae</taxon>
        <taxon>Rosoideae</taxon>
        <taxon>Rosoideae incertae sedis</taxon>
        <taxon>Rosa</taxon>
    </lineage>
</organism>
<protein>
    <submittedName>
        <fullName evidence="2">Uncharacterized protein</fullName>
    </submittedName>
</protein>
<evidence type="ECO:0000313" key="3">
    <source>
        <dbReference type="Proteomes" id="UP000238479"/>
    </source>
</evidence>
<proteinExistence type="predicted"/>
<name>A0A2P6QVD4_ROSCH</name>
<dbReference type="Gramene" id="PRQ38131">
    <property type="protein sequence ID" value="PRQ38131"/>
    <property type="gene ID" value="RchiOBHm_Chr4g0410391"/>
</dbReference>
<accession>A0A2P6QVD4</accession>
<gene>
    <name evidence="2" type="ORF">RchiOBHm_Chr4g0410391</name>
</gene>
<keyword evidence="3" id="KW-1185">Reference proteome</keyword>
<sequence length="44" mass="5238">MRENRSSKSFWVFRSMMNKWNFGELEFGFCSGTFLTSVCILSLY</sequence>
<keyword evidence="1" id="KW-0472">Membrane</keyword>
<keyword evidence="1" id="KW-0812">Transmembrane</keyword>
<reference evidence="2 3" key="1">
    <citation type="journal article" date="2018" name="Nat. Genet.">
        <title>The Rosa genome provides new insights in the design of modern roses.</title>
        <authorList>
            <person name="Bendahmane M."/>
        </authorList>
    </citation>
    <scope>NUCLEOTIDE SEQUENCE [LARGE SCALE GENOMIC DNA]</scope>
    <source>
        <strain evidence="3">cv. Old Blush</strain>
    </source>
</reference>
<evidence type="ECO:0000313" key="2">
    <source>
        <dbReference type="EMBL" id="PRQ38131.1"/>
    </source>
</evidence>
<feature type="transmembrane region" description="Helical" evidence="1">
    <location>
        <begin position="21"/>
        <end position="43"/>
    </location>
</feature>